<dbReference type="RefSeq" id="WP_109741887.1">
    <property type="nucleotide sequence ID" value="NZ_QGGO01000004.1"/>
</dbReference>
<dbReference type="SMART" id="SM00873">
    <property type="entry name" value="B3_4"/>
    <property type="match status" value="1"/>
</dbReference>
<evidence type="ECO:0000313" key="20">
    <source>
        <dbReference type="EMBL" id="PWK28334.1"/>
    </source>
</evidence>
<dbReference type="EC" id="6.1.1.20" evidence="15"/>
<dbReference type="SUPFAM" id="SSF55681">
    <property type="entry name" value="Class II aaRS and biotin synthetases"/>
    <property type="match status" value="1"/>
</dbReference>
<keyword evidence="21" id="KW-1185">Reference proteome</keyword>
<evidence type="ECO:0000313" key="21">
    <source>
        <dbReference type="Proteomes" id="UP000245489"/>
    </source>
</evidence>
<sequence length="808" mass="90118">MKISLNWLKQFVEINENAQELDELLTGTGLEVESIERHEAILGGLQGFVVGEVLTCERFEVKDKKLSLTTVDIGTGTPSQVVCGAANVDAGQKVIVATVGTTLYDHAAGKPIFQITSKKTYGHLSEGMICAEDELGLGTSHDGILILDTDLPNGTPAAQYFNLEADLLIEIGLTPNRADAASHWGVARDVKAKTGRAITLPSVENFKVANNNFPIELVVEKPEDCPRFCGVTIDGVKVQDSPEWLRKYLETIGLRPINNIVDITNYICHGLGQPMHAYDWHAIKGQKIVVKTLEAGTKFTTLDEVERTLGETDLMICDAEEAVGIAGVFGGMKSGIKPETTRVYLEVAYFDPASVRKTAQRHGLKTDASFRFERGTDPNAKLFALKHAALLIQELAGGEIASEVTDFYPTSIADFNIKVLYKNIDRLIGKKLERSLIKDILTALDIQIQDENEDGFNAIVPPFRVDVTREADVIEEILRIYGFNNIELSENLGTDYLSSFPAKDRDNLQLKLSQILAANGFNEIITNSLTKPAYAELIKADLPNENVEILNKLSEDLGVMRQTMLFSGLEVLAYNINRRQKDLRVFDFGKTYHKINDKYVEKRHLAIFITGNTENETWQMKSQKVAFHTLASAVNKVLGSLGVKSFDSKPIENSATFEYGLSYLVNKKEVVKLGLVKPNVAKKAEVKQHVFFADIDWDYLFKQYNDKAVFAELSKFPEVRRDLSLVIDKTVSFDQIQKLARNYEKNLLKQINVFDVYQGDNLGEGKKSYSVSFTLQDNEQTLTDKVIDKTMEKLMGAFEKEIGAVIRK</sequence>
<dbReference type="InterPro" id="IPR036690">
    <property type="entry name" value="Fdx_antiC-bd_sf"/>
</dbReference>
<dbReference type="GO" id="GO:0000049">
    <property type="term" value="F:tRNA binding"/>
    <property type="evidence" value="ECO:0007669"/>
    <property type="project" value="UniProtKB-UniRule"/>
</dbReference>
<evidence type="ECO:0000256" key="1">
    <source>
        <dbReference type="ARBA" id="ARBA00004496"/>
    </source>
</evidence>
<dbReference type="Pfam" id="PF17759">
    <property type="entry name" value="tRNA_synthFbeta"/>
    <property type="match status" value="1"/>
</dbReference>
<evidence type="ECO:0000256" key="8">
    <source>
        <dbReference type="ARBA" id="ARBA00022741"/>
    </source>
</evidence>
<dbReference type="InterPro" id="IPR041616">
    <property type="entry name" value="PheRS_beta_core"/>
</dbReference>
<dbReference type="GO" id="GO:0004826">
    <property type="term" value="F:phenylalanine-tRNA ligase activity"/>
    <property type="evidence" value="ECO:0007669"/>
    <property type="project" value="UniProtKB-UniRule"/>
</dbReference>
<dbReference type="Gene3D" id="3.50.40.10">
    <property type="entry name" value="Phenylalanyl-trna Synthetase, Chain B, domain 3"/>
    <property type="match status" value="1"/>
</dbReference>
<accession>A0A316ECS7</accession>
<dbReference type="Gene3D" id="3.30.930.10">
    <property type="entry name" value="Bira Bifunctional Protein, Domain 2"/>
    <property type="match status" value="1"/>
</dbReference>
<keyword evidence="11 16" id="KW-0694">RNA-binding</keyword>
<evidence type="ECO:0000256" key="11">
    <source>
        <dbReference type="ARBA" id="ARBA00022884"/>
    </source>
</evidence>
<feature type="domain" description="B5" evidence="19">
    <location>
        <begin position="412"/>
        <end position="488"/>
    </location>
</feature>
<evidence type="ECO:0000256" key="2">
    <source>
        <dbReference type="ARBA" id="ARBA00008653"/>
    </source>
</evidence>
<dbReference type="InterPro" id="IPR002547">
    <property type="entry name" value="tRNA-bd_dom"/>
</dbReference>
<dbReference type="FunFam" id="3.30.70.380:FF:000001">
    <property type="entry name" value="Phenylalanine--tRNA ligase beta subunit"/>
    <property type="match status" value="1"/>
</dbReference>
<dbReference type="PROSITE" id="PS51447">
    <property type="entry name" value="FDX_ACB"/>
    <property type="match status" value="1"/>
</dbReference>
<dbReference type="InterPro" id="IPR009061">
    <property type="entry name" value="DNA-bd_dom_put_sf"/>
</dbReference>
<evidence type="ECO:0000256" key="15">
    <source>
        <dbReference type="HAMAP-Rule" id="MF_00283"/>
    </source>
</evidence>
<dbReference type="InterPro" id="IPR005147">
    <property type="entry name" value="tRNA_synthase_B5-dom"/>
</dbReference>
<keyword evidence="12 15" id="KW-0648">Protein biosynthesis</keyword>
<keyword evidence="9 15" id="KW-0067">ATP-binding</keyword>
<dbReference type="NCBIfam" id="TIGR00472">
    <property type="entry name" value="pheT_bact"/>
    <property type="match status" value="1"/>
</dbReference>
<keyword evidence="4 15" id="KW-0963">Cytoplasm</keyword>
<dbReference type="SUPFAM" id="SSF50249">
    <property type="entry name" value="Nucleic acid-binding proteins"/>
    <property type="match status" value="1"/>
</dbReference>
<reference evidence="20 21" key="1">
    <citation type="submission" date="2018-05" db="EMBL/GenBank/DDBJ databases">
        <title>Genomic Encyclopedia of Archaeal and Bacterial Type Strains, Phase II (KMG-II): from individual species to whole genera.</title>
        <authorList>
            <person name="Goeker M."/>
        </authorList>
    </citation>
    <scope>NUCLEOTIDE SEQUENCE [LARGE SCALE GENOMIC DNA]</scope>
    <source>
        <strain evidence="20 21">DSM 22214</strain>
    </source>
</reference>
<comment type="subunit">
    <text evidence="3 15">Tetramer of two alpha and two beta subunits.</text>
</comment>
<keyword evidence="5 16" id="KW-0820">tRNA-binding</keyword>
<name>A0A316ECS7_9BACT</name>
<dbReference type="Proteomes" id="UP000245489">
    <property type="component" value="Unassembled WGS sequence"/>
</dbReference>
<feature type="domain" description="TRNA-binding" evidence="17">
    <location>
        <begin position="42"/>
        <end position="158"/>
    </location>
</feature>
<dbReference type="SUPFAM" id="SSF54991">
    <property type="entry name" value="Anticodon-binding domain of PheRS"/>
    <property type="match status" value="1"/>
</dbReference>
<feature type="domain" description="FDX-ACB" evidence="18">
    <location>
        <begin position="714"/>
        <end position="807"/>
    </location>
</feature>
<feature type="binding site" evidence="15">
    <location>
        <position position="466"/>
    </location>
    <ligand>
        <name>Mg(2+)</name>
        <dbReference type="ChEBI" id="CHEBI:18420"/>
        <note>shared with alpha subunit</note>
    </ligand>
</feature>
<proteinExistence type="inferred from homology"/>
<keyword evidence="7 15" id="KW-0479">Metal-binding</keyword>
<dbReference type="SUPFAM" id="SSF46955">
    <property type="entry name" value="Putative DNA-binding domain"/>
    <property type="match status" value="1"/>
</dbReference>
<dbReference type="FunFam" id="2.40.50.140:FF:000045">
    <property type="entry name" value="Phenylalanine--tRNA ligase beta subunit"/>
    <property type="match status" value="1"/>
</dbReference>
<dbReference type="InterPro" id="IPR005121">
    <property type="entry name" value="Fdx_antiC-bd"/>
</dbReference>
<dbReference type="InterPro" id="IPR045060">
    <property type="entry name" value="Phe-tRNA-ligase_IIc_bsu"/>
</dbReference>
<comment type="subcellular location">
    <subcellularLocation>
        <location evidence="1 15">Cytoplasm</location>
    </subcellularLocation>
</comment>
<protein>
    <recommendedName>
        <fullName evidence="15">Phenylalanine--tRNA ligase beta subunit</fullName>
        <ecNumber evidence="15">6.1.1.20</ecNumber>
    </recommendedName>
    <alternativeName>
        <fullName evidence="15">Phenylalanyl-tRNA synthetase beta subunit</fullName>
        <shortName evidence="15">PheRS</shortName>
    </alternativeName>
</protein>
<evidence type="ECO:0000256" key="3">
    <source>
        <dbReference type="ARBA" id="ARBA00011209"/>
    </source>
</evidence>
<dbReference type="Gene3D" id="3.30.56.10">
    <property type="match status" value="2"/>
</dbReference>
<keyword evidence="13 15" id="KW-0030">Aminoacyl-tRNA synthetase</keyword>
<dbReference type="CDD" id="cd02796">
    <property type="entry name" value="tRNA_bind_bactPheRS"/>
    <property type="match status" value="1"/>
</dbReference>
<gene>
    <name evidence="15" type="primary">pheT</name>
    <name evidence="20" type="ORF">LV89_01118</name>
</gene>
<dbReference type="Gene3D" id="3.30.70.380">
    <property type="entry name" value="Ferrodoxin-fold anticodon-binding domain"/>
    <property type="match status" value="1"/>
</dbReference>
<evidence type="ECO:0000256" key="13">
    <source>
        <dbReference type="ARBA" id="ARBA00023146"/>
    </source>
</evidence>
<keyword evidence="10 15" id="KW-0460">Magnesium</keyword>
<dbReference type="PROSITE" id="PS50886">
    <property type="entry name" value="TRBD"/>
    <property type="match status" value="1"/>
</dbReference>
<dbReference type="InterPro" id="IPR020825">
    <property type="entry name" value="Phe-tRNA_synthase-like_B3/B4"/>
</dbReference>
<keyword evidence="6 15" id="KW-0436">Ligase</keyword>
<feature type="binding site" evidence="15">
    <location>
        <position position="476"/>
    </location>
    <ligand>
        <name>Mg(2+)</name>
        <dbReference type="ChEBI" id="CHEBI:18420"/>
        <note>shared with alpha subunit</note>
    </ligand>
</feature>
<dbReference type="AlphaFoldDB" id="A0A316ECS7"/>
<evidence type="ECO:0000256" key="10">
    <source>
        <dbReference type="ARBA" id="ARBA00022842"/>
    </source>
</evidence>
<dbReference type="SMART" id="SM00874">
    <property type="entry name" value="B5"/>
    <property type="match status" value="1"/>
</dbReference>
<dbReference type="SMART" id="SM00896">
    <property type="entry name" value="FDX-ACB"/>
    <property type="match status" value="1"/>
</dbReference>
<evidence type="ECO:0000256" key="4">
    <source>
        <dbReference type="ARBA" id="ARBA00022490"/>
    </source>
</evidence>
<dbReference type="OrthoDB" id="9805455at2"/>
<comment type="similarity">
    <text evidence="2 15">Belongs to the phenylalanyl-tRNA synthetase beta subunit family. Type 1 subfamily.</text>
</comment>
<evidence type="ECO:0000256" key="9">
    <source>
        <dbReference type="ARBA" id="ARBA00022840"/>
    </source>
</evidence>
<dbReference type="GO" id="GO:0009328">
    <property type="term" value="C:phenylalanine-tRNA ligase complex"/>
    <property type="evidence" value="ECO:0007669"/>
    <property type="project" value="TreeGrafter"/>
</dbReference>
<dbReference type="InterPro" id="IPR033714">
    <property type="entry name" value="tRNA_bind_bactPheRS"/>
</dbReference>
<dbReference type="SUPFAM" id="SSF56037">
    <property type="entry name" value="PheT/TilS domain"/>
    <property type="match status" value="1"/>
</dbReference>
<dbReference type="PROSITE" id="PS51483">
    <property type="entry name" value="B5"/>
    <property type="match status" value="1"/>
</dbReference>
<feature type="binding site" evidence="15">
    <location>
        <position position="475"/>
    </location>
    <ligand>
        <name>Mg(2+)</name>
        <dbReference type="ChEBI" id="CHEBI:18420"/>
        <note>shared with alpha subunit</note>
    </ligand>
</feature>
<dbReference type="InterPro" id="IPR004532">
    <property type="entry name" value="Phe-tRNA-ligase_IIc_bsu_bact"/>
</dbReference>
<evidence type="ECO:0000259" key="17">
    <source>
        <dbReference type="PROSITE" id="PS50886"/>
    </source>
</evidence>
<dbReference type="GO" id="GO:0006432">
    <property type="term" value="P:phenylalanyl-tRNA aminoacylation"/>
    <property type="evidence" value="ECO:0007669"/>
    <property type="project" value="UniProtKB-UniRule"/>
</dbReference>
<dbReference type="GO" id="GO:0005524">
    <property type="term" value="F:ATP binding"/>
    <property type="evidence" value="ECO:0007669"/>
    <property type="project" value="UniProtKB-UniRule"/>
</dbReference>
<dbReference type="GO" id="GO:0000287">
    <property type="term" value="F:magnesium ion binding"/>
    <property type="evidence" value="ECO:0007669"/>
    <property type="project" value="UniProtKB-UniRule"/>
</dbReference>
<dbReference type="HAMAP" id="MF_00283">
    <property type="entry name" value="Phe_tRNA_synth_beta1"/>
    <property type="match status" value="1"/>
</dbReference>
<evidence type="ECO:0000256" key="14">
    <source>
        <dbReference type="ARBA" id="ARBA00049255"/>
    </source>
</evidence>
<dbReference type="InterPro" id="IPR045864">
    <property type="entry name" value="aa-tRNA-synth_II/BPL/LPL"/>
</dbReference>
<dbReference type="PANTHER" id="PTHR10947">
    <property type="entry name" value="PHENYLALANYL-TRNA SYNTHETASE BETA CHAIN AND LEUCINE-RICH REPEAT-CONTAINING PROTEIN 47"/>
    <property type="match status" value="1"/>
</dbReference>
<evidence type="ECO:0000256" key="5">
    <source>
        <dbReference type="ARBA" id="ARBA00022555"/>
    </source>
</evidence>
<dbReference type="FunFam" id="3.50.40.10:FF:000001">
    <property type="entry name" value="Phenylalanine--tRNA ligase beta subunit"/>
    <property type="match status" value="1"/>
</dbReference>
<comment type="cofactor">
    <cofactor evidence="15">
        <name>Mg(2+)</name>
        <dbReference type="ChEBI" id="CHEBI:18420"/>
    </cofactor>
    <text evidence="15">Binds 2 magnesium ions per tetramer.</text>
</comment>
<dbReference type="Pfam" id="PF03484">
    <property type="entry name" value="B5"/>
    <property type="match status" value="1"/>
</dbReference>
<keyword evidence="8 15" id="KW-0547">Nucleotide-binding</keyword>
<organism evidence="20 21">
    <name type="scientific">Arcicella aurantiaca</name>
    <dbReference type="NCBI Taxonomy" id="591202"/>
    <lineage>
        <taxon>Bacteria</taxon>
        <taxon>Pseudomonadati</taxon>
        <taxon>Bacteroidota</taxon>
        <taxon>Cytophagia</taxon>
        <taxon>Cytophagales</taxon>
        <taxon>Flectobacillaceae</taxon>
        <taxon>Arcicella</taxon>
    </lineage>
</organism>
<evidence type="ECO:0000259" key="18">
    <source>
        <dbReference type="PROSITE" id="PS51447"/>
    </source>
</evidence>
<dbReference type="PANTHER" id="PTHR10947:SF0">
    <property type="entry name" value="PHENYLALANINE--TRNA LIGASE BETA SUBUNIT"/>
    <property type="match status" value="1"/>
</dbReference>
<evidence type="ECO:0000256" key="7">
    <source>
        <dbReference type="ARBA" id="ARBA00022723"/>
    </source>
</evidence>
<dbReference type="CDD" id="cd00769">
    <property type="entry name" value="PheRS_beta_core"/>
    <property type="match status" value="1"/>
</dbReference>
<evidence type="ECO:0000259" key="19">
    <source>
        <dbReference type="PROSITE" id="PS51483"/>
    </source>
</evidence>
<dbReference type="EMBL" id="QGGO01000004">
    <property type="protein sequence ID" value="PWK28334.1"/>
    <property type="molecule type" value="Genomic_DNA"/>
</dbReference>
<comment type="catalytic activity">
    <reaction evidence="14 15">
        <text>tRNA(Phe) + L-phenylalanine + ATP = L-phenylalanyl-tRNA(Phe) + AMP + diphosphate + H(+)</text>
        <dbReference type="Rhea" id="RHEA:19413"/>
        <dbReference type="Rhea" id="RHEA-COMP:9668"/>
        <dbReference type="Rhea" id="RHEA-COMP:9699"/>
        <dbReference type="ChEBI" id="CHEBI:15378"/>
        <dbReference type="ChEBI" id="CHEBI:30616"/>
        <dbReference type="ChEBI" id="CHEBI:33019"/>
        <dbReference type="ChEBI" id="CHEBI:58095"/>
        <dbReference type="ChEBI" id="CHEBI:78442"/>
        <dbReference type="ChEBI" id="CHEBI:78531"/>
        <dbReference type="ChEBI" id="CHEBI:456215"/>
        <dbReference type="EC" id="6.1.1.20"/>
    </reaction>
</comment>
<feature type="binding site" evidence="15">
    <location>
        <position position="472"/>
    </location>
    <ligand>
        <name>Mg(2+)</name>
        <dbReference type="ChEBI" id="CHEBI:18420"/>
        <note>shared with alpha subunit</note>
    </ligand>
</feature>
<evidence type="ECO:0000256" key="12">
    <source>
        <dbReference type="ARBA" id="ARBA00022917"/>
    </source>
</evidence>
<dbReference type="Gene3D" id="2.40.50.140">
    <property type="entry name" value="Nucleic acid-binding proteins"/>
    <property type="match status" value="1"/>
</dbReference>
<dbReference type="Pfam" id="PF03147">
    <property type="entry name" value="FDX-ACB"/>
    <property type="match status" value="1"/>
</dbReference>
<dbReference type="InterPro" id="IPR005146">
    <property type="entry name" value="B3/B4_tRNA-bd"/>
</dbReference>
<evidence type="ECO:0000256" key="16">
    <source>
        <dbReference type="PROSITE-ProRule" id="PRU00209"/>
    </source>
</evidence>
<comment type="caution">
    <text evidence="20">The sequence shown here is derived from an EMBL/GenBank/DDBJ whole genome shotgun (WGS) entry which is preliminary data.</text>
</comment>
<dbReference type="Pfam" id="PF01588">
    <property type="entry name" value="tRNA_bind"/>
    <property type="match status" value="1"/>
</dbReference>
<evidence type="ECO:0000256" key="6">
    <source>
        <dbReference type="ARBA" id="ARBA00022598"/>
    </source>
</evidence>
<dbReference type="Pfam" id="PF03483">
    <property type="entry name" value="B3_4"/>
    <property type="match status" value="1"/>
</dbReference>
<dbReference type="InterPro" id="IPR012340">
    <property type="entry name" value="NA-bd_OB-fold"/>
</dbReference>